<evidence type="ECO:0000313" key="8">
    <source>
        <dbReference type="Proteomes" id="UP000523601"/>
    </source>
</evidence>
<dbReference type="Pfam" id="PF00126">
    <property type="entry name" value="HTH_1"/>
    <property type="match status" value="1"/>
</dbReference>
<dbReference type="EMBL" id="JABCJE010000003">
    <property type="protein sequence ID" value="NVO23381.1"/>
    <property type="molecule type" value="Genomic_DNA"/>
</dbReference>
<dbReference type="SUPFAM" id="SSF53850">
    <property type="entry name" value="Periplasmic binding protein-like II"/>
    <property type="match status" value="1"/>
</dbReference>
<evidence type="ECO:0000259" key="5">
    <source>
        <dbReference type="PROSITE" id="PS50931"/>
    </source>
</evidence>
<dbReference type="InterPro" id="IPR050176">
    <property type="entry name" value="LTTR"/>
</dbReference>
<evidence type="ECO:0000256" key="1">
    <source>
        <dbReference type="ARBA" id="ARBA00009437"/>
    </source>
</evidence>
<name>A0A850QBU6_9RHOB</name>
<comment type="caution">
    <text evidence="6">The sequence shown here is derived from an EMBL/GenBank/DDBJ whole genome shotgun (WGS) entry which is preliminary data.</text>
</comment>
<dbReference type="EMBL" id="JABCJD010000002">
    <property type="protein sequence ID" value="NVO27161.1"/>
    <property type="molecule type" value="Genomic_DNA"/>
</dbReference>
<dbReference type="InterPro" id="IPR036388">
    <property type="entry name" value="WH-like_DNA-bd_sf"/>
</dbReference>
<dbReference type="InterPro" id="IPR005119">
    <property type="entry name" value="LysR_subst-bd"/>
</dbReference>
<evidence type="ECO:0000313" key="9">
    <source>
        <dbReference type="Proteomes" id="UP000592216"/>
    </source>
</evidence>
<dbReference type="InterPro" id="IPR000847">
    <property type="entry name" value="LysR_HTH_N"/>
</dbReference>
<dbReference type="Gene3D" id="1.10.10.10">
    <property type="entry name" value="Winged helix-like DNA-binding domain superfamily/Winged helix DNA-binding domain"/>
    <property type="match status" value="1"/>
</dbReference>
<evidence type="ECO:0000313" key="7">
    <source>
        <dbReference type="EMBL" id="NVO27161.1"/>
    </source>
</evidence>
<dbReference type="PANTHER" id="PTHR30579">
    <property type="entry name" value="TRANSCRIPTIONAL REGULATOR"/>
    <property type="match status" value="1"/>
</dbReference>
<evidence type="ECO:0000256" key="2">
    <source>
        <dbReference type="ARBA" id="ARBA00023015"/>
    </source>
</evidence>
<keyword evidence="8" id="KW-1185">Reference proteome</keyword>
<dbReference type="Proteomes" id="UP000592216">
    <property type="component" value="Unassembled WGS sequence"/>
</dbReference>
<dbReference type="PROSITE" id="PS50931">
    <property type="entry name" value="HTH_LYSR"/>
    <property type="match status" value="1"/>
</dbReference>
<evidence type="ECO:0000313" key="6">
    <source>
        <dbReference type="EMBL" id="NVO23381.1"/>
    </source>
</evidence>
<proteinExistence type="inferred from homology"/>
<dbReference type="GO" id="GO:0003700">
    <property type="term" value="F:DNA-binding transcription factor activity"/>
    <property type="evidence" value="ECO:0007669"/>
    <property type="project" value="InterPro"/>
</dbReference>
<dbReference type="InterPro" id="IPR036390">
    <property type="entry name" value="WH_DNA-bd_sf"/>
</dbReference>
<accession>A0A850QBU6</accession>
<keyword evidence="3" id="KW-0238">DNA-binding</keyword>
<dbReference type="PRINTS" id="PR00039">
    <property type="entry name" value="HTHLYSR"/>
</dbReference>
<dbReference type="AlphaFoldDB" id="A0A850QBU6"/>
<dbReference type="PANTHER" id="PTHR30579:SF7">
    <property type="entry name" value="HTH-TYPE TRANSCRIPTIONAL REGULATOR LRHA-RELATED"/>
    <property type="match status" value="1"/>
</dbReference>
<evidence type="ECO:0000256" key="3">
    <source>
        <dbReference type="ARBA" id="ARBA00023125"/>
    </source>
</evidence>
<sequence>MARNLDLTALRSFVAVADSGGVTRAAGFLNLTQSAVSMQLKRLEESLDANLLDRSARQIALTPAGEKLLGYARRMLELNDEVWSRLTDDVYEGEIVLGVPHDIVYPAIPRVLQQFNVEYPRMRVQLISLYTKGLKVSFSRGECDLILTTEDGVSDGGETLKTLPLLWIGAPGGAAWRQRPLRLAFGRHCIFRAGVIRRVEEAGIPWELAVESEMDRAIEATVSADLALNAMLEGTEPPHLERVQHKGTLPELASKKINMYLSDNMRGEAGRRLADLLRQGYAQM</sequence>
<gene>
    <name evidence="7" type="ORF">HJ526_07010</name>
    <name evidence="6" type="ORF">HJ536_08435</name>
</gene>
<evidence type="ECO:0000256" key="4">
    <source>
        <dbReference type="ARBA" id="ARBA00023163"/>
    </source>
</evidence>
<dbReference type="GO" id="GO:0003677">
    <property type="term" value="F:DNA binding"/>
    <property type="evidence" value="ECO:0007669"/>
    <property type="project" value="UniProtKB-KW"/>
</dbReference>
<dbReference type="RefSeq" id="WP_176853555.1">
    <property type="nucleotide sequence ID" value="NZ_JABCJD010000002.1"/>
</dbReference>
<dbReference type="FunFam" id="1.10.10.10:FF:000001">
    <property type="entry name" value="LysR family transcriptional regulator"/>
    <property type="match status" value="1"/>
</dbReference>
<keyword evidence="4" id="KW-0804">Transcription</keyword>
<reference evidence="8 9" key="1">
    <citation type="submission" date="2020-04" db="EMBL/GenBank/DDBJ databases">
        <title>Donghicola sp., a member of the Rhodobacteraceae family isolated from mangrove forest in Thailand.</title>
        <authorList>
            <person name="Charoenyingcharoen P."/>
            <person name="Yukphan P."/>
        </authorList>
    </citation>
    <scope>NUCLEOTIDE SEQUENCE [LARGE SCALE GENOMIC DNA]</scope>
    <source>
        <strain evidence="6 9">B5-SW-15</strain>
        <strain evidence="7 8">C2-DW-16</strain>
    </source>
</reference>
<protein>
    <submittedName>
        <fullName evidence="6">LysR family transcriptional regulator</fullName>
    </submittedName>
</protein>
<dbReference type="Gene3D" id="3.40.190.10">
    <property type="entry name" value="Periplasmic binding protein-like II"/>
    <property type="match status" value="2"/>
</dbReference>
<keyword evidence="2" id="KW-0805">Transcription regulation</keyword>
<comment type="similarity">
    <text evidence="1">Belongs to the LysR transcriptional regulatory family.</text>
</comment>
<organism evidence="6 9">
    <name type="scientific">Donghicola mangrovi</name>
    <dbReference type="NCBI Taxonomy" id="2729614"/>
    <lineage>
        <taxon>Bacteria</taxon>
        <taxon>Pseudomonadati</taxon>
        <taxon>Pseudomonadota</taxon>
        <taxon>Alphaproteobacteria</taxon>
        <taxon>Rhodobacterales</taxon>
        <taxon>Roseobacteraceae</taxon>
        <taxon>Donghicola</taxon>
    </lineage>
</organism>
<dbReference type="SUPFAM" id="SSF46785">
    <property type="entry name" value="Winged helix' DNA-binding domain"/>
    <property type="match status" value="1"/>
</dbReference>
<feature type="domain" description="HTH lysR-type" evidence="5">
    <location>
        <begin position="5"/>
        <end position="62"/>
    </location>
</feature>
<dbReference type="Pfam" id="PF03466">
    <property type="entry name" value="LysR_substrate"/>
    <property type="match status" value="1"/>
</dbReference>
<dbReference type="Proteomes" id="UP000523601">
    <property type="component" value="Unassembled WGS sequence"/>
</dbReference>